<keyword evidence="1" id="KW-0472">Membrane</keyword>
<feature type="chain" id="PRO_5011519670" description="DUF4349 domain-containing protein" evidence="2">
    <location>
        <begin position="27"/>
        <end position="273"/>
    </location>
</feature>
<dbReference type="AlphaFoldDB" id="A0A1H7M3Z6"/>
<keyword evidence="1" id="KW-1133">Transmembrane helix</keyword>
<dbReference type="RefSeq" id="WP_093322538.1">
    <property type="nucleotide sequence ID" value="NZ_FOAF01000001.1"/>
</dbReference>
<dbReference type="OrthoDB" id="5381491at2"/>
<dbReference type="Proteomes" id="UP000199421">
    <property type="component" value="Unassembled WGS sequence"/>
</dbReference>
<keyword evidence="2" id="KW-0732">Signal</keyword>
<evidence type="ECO:0000313" key="4">
    <source>
        <dbReference type="EMBL" id="SEL05914.1"/>
    </source>
</evidence>
<gene>
    <name evidence="4" type="ORF">SAMN05661044_01855</name>
</gene>
<dbReference type="STRING" id="407022.SAMN05661044_01855"/>
<name>A0A1H7M3Z6_OLID1</name>
<reference evidence="5" key="1">
    <citation type="submission" date="2016-10" db="EMBL/GenBank/DDBJ databases">
        <authorList>
            <person name="Varghese N."/>
            <person name="Submissions S."/>
        </authorList>
    </citation>
    <scope>NUCLEOTIDE SEQUENCE [LARGE SCALE GENOMIC DNA]</scope>
    <source>
        <strain evidence="5">DSM 18733</strain>
    </source>
</reference>
<dbReference type="InterPro" id="IPR025645">
    <property type="entry name" value="DUF4349"/>
</dbReference>
<keyword evidence="1" id="KW-0812">Transmembrane</keyword>
<feature type="signal peptide" evidence="2">
    <location>
        <begin position="1"/>
        <end position="26"/>
    </location>
</feature>
<feature type="domain" description="DUF4349" evidence="3">
    <location>
        <begin position="61"/>
        <end position="263"/>
    </location>
</feature>
<evidence type="ECO:0000259" key="3">
    <source>
        <dbReference type="Pfam" id="PF14257"/>
    </source>
</evidence>
<accession>A0A1H7M3Z6</accession>
<protein>
    <recommendedName>
        <fullName evidence="3">DUF4349 domain-containing protein</fullName>
    </recommendedName>
</protein>
<dbReference type="Pfam" id="PF14257">
    <property type="entry name" value="DUF4349"/>
    <property type="match status" value="1"/>
</dbReference>
<dbReference type="PROSITE" id="PS51257">
    <property type="entry name" value="PROKAR_LIPOPROTEIN"/>
    <property type="match status" value="1"/>
</dbReference>
<feature type="transmembrane region" description="Helical" evidence="1">
    <location>
        <begin position="239"/>
        <end position="263"/>
    </location>
</feature>
<proteinExistence type="predicted"/>
<evidence type="ECO:0000256" key="2">
    <source>
        <dbReference type="SAM" id="SignalP"/>
    </source>
</evidence>
<dbReference type="EMBL" id="FOAF01000001">
    <property type="protein sequence ID" value="SEL05914.1"/>
    <property type="molecule type" value="Genomic_DNA"/>
</dbReference>
<evidence type="ECO:0000313" key="5">
    <source>
        <dbReference type="Proteomes" id="UP000199421"/>
    </source>
</evidence>
<evidence type="ECO:0000256" key="1">
    <source>
        <dbReference type="SAM" id="Phobius"/>
    </source>
</evidence>
<organism evidence="4 5">
    <name type="scientific">Olivibacter domesticus</name>
    <name type="common">Pseudosphingobacterium domesticum</name>
    <dbReference type="NCBI Taxonomy" id="407022"/>
    <lineage>
        <taxon>Bacteria</taxon>
        <taxon>Pseudomonadati</taxon>
        <taxon>Bacteroidota</taxon>
        <taxon>Sphingobacteriia</taxon>
        <taxon>Sphingobacteriales</taxon>
        <taxon>Sphingobacteriaceae</taxon>
        <taxon>Olivibacter</taxon>
    </lineage>
</organism>
<keyword evidence="5" id="KW-1185">Reference proteome</keyword>
<sequence length="273" mass="31361">MKNKNCTLTSLPKSYLFIFLVLLLTACNKNSSKEAVTSGASPESILTSNELPAVQAEPLTRKLIKEGSITFETTDLIQTKKRIEQAVKKHNGYISSENEHNLSGSLSRTLTIRIPAKQFDVFINDATSGIEKFDTKDIQVKDITEEFVDLQARLSTKKELEQRYLELLKKANKIVEILAIEKQIGDLRADIEGTEGRLQYLNNQSVYSTISITYYKSIPKQTAFTNKFKEGFSNGWQHFMWFIVGLVNIWPFILVMSVLIFLLRRWWQRRKVN</sequence>